<evidence type="ECO:0000313" key="1">
    <source>
        <dbReference type="EMBL" id="CCA66717.1"/>
    </source>
</evidence>
<comment type="caution">
    <text evidence="1">The sequence shown here is derived from an EMBL/GenBank/DDBJ whole genome shotgun (WGS) entry which is preliminary data.</text>
</comment>
<dbReference type="EMBL" id="CAFZ01000005">
    <property type="protein sequence ID" value="CCA66717.1"/>
    <property type="molecule type" value="Genomic_DNA"/>
</dbReference>
<organism evidence="1 2">
    <name type="scientific">Serendipita indica (strain DSM 11827)</name>
    <name type="common">Root endophyte fungus</name>
    <name type="synonym">Piriformospora indica</name>
    <dbReference type="NCBI Taxonomy" id="1109443"/>
    <lineage>
        <taxon>Eukaryota</taxon>
        <taxon>Fungi</taxon>
        <taxon>Dikarya</taxon>
        <taxon>Basidiomycota</taxon>
        <taxon>Agaricomycotina</taxon>
        <taxon>Agaricomycetes</taxon>
        <taxon>Sebacinales</taxon>
        <taxon>Serendipitaceae</taxon>
        <taxon>Serendipita</taxon>
    </lineage>
</organism>
<reference evidence="1 2" key="1">
    <citation type="journal article" date="2011" name="PLoS Pathog.">
        <title>Endophytic Life Strategies Decoded by Genome and Transcriptome Analyses of the Mutualistic Root Symbiont Piriformospora indica.</title>
        <authorList>
            <person name="Zuccaro A."/>
            <person name="Lahrmann U."/>
            <person name="Guldener U."/>
            <person name="Langen G."/>
            <person name="Pfiffi S."/>
            <person name="Biedenkopf D."/>
            <person name="Wong P."/>
            <person name="Samans B."/>
            <person name="Grimm C."/>
            <person name="Basiewicz M."/>
            <person name="Murat C."/>
            <person name="Martin F."/>
            <person name="Kogel K.H."/>
        </authorList>
    </citation>
    <scope>NUCLEOTIDE SEQUENCE [LARGE SCALE GENOMIC DNA]</scope>
    <source>
        <strain evidence="1 2">DSM 11827</strain>
    </source>
</reference>
<dbReference type="HOGENOM" id="CLU_144315_0_0_1"/>
<evidence type="ECO:0000313" key="2">
    <source>
        <dbReference type="Proteomes" id="UP000007148"/>
    </source>
</evidence>
<gene>
    <name evidence="1" type="ORF">PIIN_00398</name>
</gene>
<protein>
    <submittedName>
        <fullName evidence="1">Uncharacterized protein</fullName>
    </submittedName>
</protein>
<dbReference type="InParanoid" id="G4T5W8"/>
<sequence length="153" mass="16614">MYLLLISLSEHFPPLTPLSPSSLSCQLCQRIFPMMSTGAVAIARVDGQVSLVQVVKASESSSHLSVLKYTYFGERSFLSNITSSAPSRIHTRDIIETLPASVQPSGDMLTLSNDVFALYIDRATANQSALEEKYQKAMASGGILLPHAAKILR</sequence>
<dbReference type="AlphaFoldDB" id="G4T5W8"/>
<dbReference type="Proteomes" id="UP000007148">
    <property type="component" value="Unassembled WGS sequence"/>
</dbReference>
<keyword evidence="2" id="KW-1185">Reference proteome</keyword>
<name>G4T5W8_SERID</name>
<proteinExistence type="predicted"/>
<dbReference type="OrthoDB" id="3212455at2759"/>
<accession>G4T5W8</accession>